<dbReference type="InterPro" id="IPR036187">
    <property type="entry name" value="DNA_mismatch_repair_MutS_sf"/>
</dbReference>
<dbReference type="InterPro" id="IPR011184">
    <property type="entry name" value="DNA_mismatch_repair_Msh2"/>
</dbReference>
<dbReference type="InterPro" id="IPR045076">
    <property type="entry name" value="MutS"/>
</dbReference>
<keyword evidence="2" id="KW-0547">Nucleotide-binding</keyword>
<evidence type="ECO:0000313" key="8">
    <source>
        <dbReference type="Proteomes" id="UP001217089"/>
    </source>
</evidence>
<dbReference type="SUPFAM" id="SSF52540">
    <property type="entry name" value="P-loop containing nucleoside triphosphate hydrolases"/>
    <property type="match status" value="1"/>
</dbReference>
<reference evidence="7 8" key="1">
    <citation type="submission" date="2022-12" db="EMBL/GenBank/DDBJ databases">
        <title>Chromosome-level genome of Tegillarca granosa.</title>
        <authorList>
            <person name="Kim J."/>
        </authorList>
    </citation>
    <scope>NUCLEOTIDE SEQUENCE [LARGE SCALE GENOMIC DNA]</scope>
    <source>
        <strain evidence="7">Teg-2019</strain>
        <tissue evidence="7">Adductor muscle</tissue>
    </source>
</reference>
<dbReference type="PANTHER" id="PTHR11361">
    <property type="entry name" value="DNA MISMATCH REPAIR PROTEIN MUTS FAMILY MEMBER"/>
    <property type="match status" value="1"/>
</dbReference>
<dbReference type="Pfam" id="PF00488">
    <property type="entry name" value="MutS_V"/>
    <property type="match status" value="1"/>
</dbReference>
<feature type="domain" description="DNA mismatch repair proteins mutS family" evidence="6">
    <location>
        <begin position="338"/>
        <end position="517"/>
    </location>
</feature>
<feature type="non-terminal residue" evidence="7">
    <location>
        <position position="545"/>
    </location>
</feature>
<protein>
    <recommendedName>
        <fullName evidence="9">DNA mismatch repair proteins mutS family domain-containing protein</fullName>
    </recommendedName>
</protein>
<dbReference type="PIRSF" id="PIRSF005813">
    <property type="entry name" value="MSH2"/>
    <property type="match status" value="1"/>
</dbReference>
<accession>A0ABQ9EKT1</accession>
<keyword evidence="4" id="KW-0238">DNA-binding</keyword>
<gene>
    <name evidence="7" type="ORF">KUTeg_016416</name>
</gene>
<organism evidence="7 8">
    <name type="scientific">Tegillarca granosa</name>
    <name type="common">Malaysian cockle</name>
    <name type="synonym">Anadara granosa</name>
    <dbReference type="NCBI Taxonomy" id="220873"/>
    <lineage>
        <taxon>Eukaryota</taxon>
        <taxon>Metazoa</taxon>
        <taxon>Spiralia</taxon>
        <taxon>Lophotrochozoa</taxon>
        <taxon>Mollusca</taxon>
        <taxon>Bivalvia</taxon>
        <taxon>Autobranchia</taxon>
        <taxon>Pteriomorphia</taxon>
        <taxon>Arcoida</taxon>
        <taxon>Arcoidea</taxon>
        <taxon>Arcidae</taxon>
        <taxon>Tegillarca</taxon>
    </lineage>
</organism>
<evidence type="ECO:0000256" key="3">
    <source>
        <dbReference type="ARBA" id="ARBA00022840"/>
    </source>
</evidence>
<dbReference type="EMBL" id="JARBDR010000813">
    <property type="protein sequence ID" value="KAJ8305871.1"/>
    <property type="molecule type" value="Genomic_DNA"/>
</dbReference>
<dbReference type="SMART" id="SM00534">
    <property type="entry name" value="MUTSac"/>
    <property type="match status" value="1"/>
</dbReference>
<dbReference type="Proteomes" id="UP001217089">
    <property type="component" value="Unassembled WGS sequence"/>
</dbReference>
<sequence length="545" mass="61160">MLFSSLQIFQKESHPSVYKCGQGTGAKEGLSLFGIMNRCKSQIGAKKLRLWFLRPSRNADVLNSRHEALSFFVNPRNIEVTSSLIDCLKHIKNIAVSRVLSRMVQSQALIGDWQALYKTVYHGIYIGDICKTQPQSIEIFKKVYFKITQTFNEDLQRLAILISKIVSVDFDESTSQGRFVVKPNVDAGLDEKKRTYNGLPDFMTKIGYLLAIPKMNALNDTENVDIPGLKFMFLSNNMLHYKSKSTRDLETGIMHKLQNTVLEHSKVLLDVIDLCAELDWLVHILMSLASSAREFSYTRPTIVRDSVIEVKGGRHPLQEICCSPFVPNDIFNGQENSGKIKVLTGPNASGKSVYLKQVALIVYLAHIGSFVPAEEAAIGPVDRIFTRIKSFESVSVGLSTFMLDINQMSEALRNATEKSLVDGLALLSSCLKYWNAMEDMCPHVYVSTHFHSLIHQHLLPKSPLIKYMTMETIHDGDELLFLYQLIEGQTSSSYASHIASQAGLPQEIVKRGTEVSDLIRQNKPIHRVDTAGTDIQLKRSSAIVN</sequence>
<comment type="caution">
    <text evidence="7">The sequence shown here is derived from an EMBL/GenBank/DDBJ whole genome shotgun (WGS) entry which is preliminary data.</text>
</comment>
<evidence type="ECO:0000256" key="1">
    <source>
        <dbReference type="ARBA" id="ARBA00006271"/>
    </source>
</evidence>
<name>A0ABQ9EKT1_TEGGR</name>
<dbReference type="Gene3D" id="3.40.50.300">
    <property type="entry name" value="P-loop containing nucleotide triphosphate hydrolases"/>
    <property type="match status" value="1"/>
</dbReference>
<dbReference type="SUPFAM" id="SSF48334">
    <property type="entry name" value="DNA repair protein MutS, domain III"/>
    <property type="match status" value="1"/>
</dbReference>
<dbReference type="Pfam" id="PF05192">
    <property type="entry name" value="MutS_III"/>
    <property type="match status" value="1"/>
</dbReference>
<dbReference type="InterPro" id="IPR000432">
    <property type="entry name" value="DNA_mismatch_repair_MutS_C"/>
</dbReference>
<dbReference type="InterPro" id="IPR027417">
    <property type="entry name" value="P-loop_NTPase"/>
</dbReference>
<dbReference type="PANTHER" id="PTHR11361:SF20">
    <property type="entry name" value="MUTS PROTEIN HOMOLOG 5"/>
    <property type="match status" value="1"/>
</dbReference>
<proteinExistence type="inferred from homology"/>
<evidence type="ECO:0000259" key="5">
    <source>
        <dbReference type="SMART" id="SM00533"/>
    </source>
</evidence>
<evidence type="ECO:0000313" key="7">
    <source>
        <dbReference type="EMBL" id="KAJ8305871.1"/>
    </source>
</evidence>
<feature type="domain" description="DNA mismatch repair protein MutS core" evidence="5">
    <location>
        <begin position="27"/>
        <end position="321"/>
    </location>
</feature>
<evidence type="ECO:0000259" key="6">
    <source>
        <dbReference type="SMART" id="SM00534"/>
    </source>
</evidence>
<evidence type="ECO:0000256" key="2">
    <source>
        <dbReference type="ARBA" id="ARBA00022741"/>
    </source>
</evidence>
<dbReference type="SMART" id="SM00533">
    <property type="entry name" value="MUTSd"/>
    <property type="match status" value="1"/>
</dbReference>
<dbReference type="Gene3D" id="1.10.1420.10">
    <property type="match status" value="1"/>
</dbReference>
<dbReference type="InterPro" id="IPR007696">
    <property type="entry name" value="DNA_mismatch_repair_MutS_core"/>
</dbReference>
<keyword evidence="3" id="KW-0067">ATP-binding</keyword>
<evidence type="ECO:0000256" key="4">
    <source>
        <dbReference type="ARBA" id="ARBA00023125"/>
    </source>
</evidence>
<comment type="similarity">
    <text evidence="1">Belongs to the DNA mismatch repair MutS family.</text>
</comment>
<evidence type="ECO:0008006" key="9">
    <source>
        <dbReference type="Google" id="ProtNLM"/>
    </source>
</evidence>
<keyword evidence="8" id="KW-1185">Reference proteome</keyword>